<dbReference type="GO" id="GO:0016020">
    <property type="term" value="C:membrane"/>
    <property type="evidence" value="ECO:0007669"/>
    <property type="project" value="UniProtKB-SubCell"/>
</dbReference>
<comment type="caution">
    <text evidence="7">The sequence shown here is derived from an EMBL/GenBank/DDBJ whole genome shotgun (WGS) entry which is preliminary data.</text>
</comment>
<evidence type="ECO:0000256" key="1">
    <source>
        <dbReference type="ARBA" id="ARBA00004141"/>
    </source>
</evidence>
<evidence type="ECO:0000256" key="4">
    <source>
        <dbReference type="ARBA" id="ARBA00022989"/>
    </source>
</evidence>
<proteinExistence type="inferred from homology"/>
<evidence type="ECO:0000313" key="7">
    <source>
        <dbReference type="EMBL" id="KAK2636455.1"/>
    </source>
</evidence>
<dbReference type="InterPro" id="IPR036259">
    <property type="entry name" value="MFS_trans_sf"/>
</dbReference>
<reference evidence="7" key="1">
    <citation type="journal article" date="2023" name="Plant J.">
        <title>Genome sequences and population genomics provide insights into the demographic history, inbreeding, and mutation load of two 'living fossil' tree species of Dipteronia.</title>
        <authorList>
            <person name="Feng Y."/>
            <person name="Comes H.P."/>
            <person name="Chen J."/>
            <person name="Zhu S."/>
            <person name="Lu R."/>
            <person name="Zhang X."/>
            <person name="Li P."/>
            <person name="Qiu J."/>
            <person name="Olsen K.M."/>
            <person name="Qiu Y."/>
        </authorList>
    </citation>
    <scope>NUCLEOTIDE SEQUENCE</scope>
    <source>
        <strain evidence="7">KIB01</strain>
    </source>
</reference>
<dbReference type="PANTHER" id="PTHR11654">
    <property type="entry name" value="OLIGOPEPTIDE TRANSPORTER-RELATED"/>
    <property type="match status" value="1"/>
</dbReference>
<dbReference type="Proteomes" id="UP001280121">
    <property type="component" value="Unassembled WGS sequence"/>
</dbReference>
<comment type="similarity">
    <text evidence="2">Belongs to the major facilitator superfamily. Proton-dependent oligopeptide transporter (POT/PTR) (TC 2.A.17) family.</text>
</comment>
<keyword evidence="4 6" id="KW-1133">Transmembrane helix</keyword>
<dbReference type="GO" id="GO:0022857">
    <property type="term" value="F:transmembrane transporter activity"/>
    <property type="evidence" value="ECO:0007669"/>
    <property type="project" value="InterPro"/>
</dbReference>
<organism evidence="7 8">
    <name type="scientific">Dipteronia dyeriana</name>
    <dbReference type="NCBI Taxonomy" id="168575"/>
    <lineage>
        <taxon>Eukaryota</taxon>
        <taxon>Viridiplantae</taxon>
        <taxon>Streptophyta</taxon>
        <taxon>Embryophyta</taxon>
        <taxon>Tracheophyta</taxon>
        <taxon>Spermatophyta</taxon>
        <taxon>Magnoliopsida</taxon>
        <taxon>eudicotyledons</taxon>
        <taxon>Gunneridae</taxon>
        <taxon>Pentapetalae</taxon>
        <taxon>rosids</taxon>
        <taxon>malvids</taxon>
        <taxon>Sapindales</taxon>
        <taxon>Sapindaceae</taxon>
        <taxon>Hippocastanoideae</taxon>
        <taxon>Acereae</taxon>
        <taxon>Dipteronia</taxon>
    </lineage>
</organism>
<name>A0AAD9THX9_9ROSI</name>
<comment type="subcellular location">
    <subcellularLocation>
        <location evidence="1">Membrane</location>
        <topology evidence="1">Multi-pass membrane protein</topology>
    </subcellularLocation>
</comment>
<protein>
    <submittedName>
        <fullName evidence="7">Uncharacterized protein</fullName>
    </submittedName>
</protein>
<evidence type="ECO:0000256" key="2">
    <source>
        <dbReference type="ARBA" id="ARBA00005982"/>
    </source>
</evidence>
<gene>
    <name evidence="7" type="ORF">Ddye_031247</name>
</gene>
<dbReference type="AlphaFoldDB" id="A0AAD9THX9"/>
<evidence type="ECO:0000313" key="8">
    <source>
        <dbReference type="Proteomes" id="UP001280121"/>
    </source>
</evidence>
<accession>A0AAD9THX9</accession>
<keyword evidence="8" id="KW-1185">Reference proteome</keyword>
<evidence type="ECO:0000256" key="5">
    <source>
        <dbReference type="ARBA" id="ARBA00023136"/>
    </source>
</evidence>
<dbReference type="EMBL" id="JANJYI010000009">
    <property type="protein sequence ID" value="KAK2636455.1"/>
    <property type="molecule type" value="Genomic_DNA"/>
</dbReference>
<evidence type="ECO:0000256" key="3">
    <source>
        <dbReference type="ARBA" id="ARBA00022692"/>
    </source>
</evidence>
<feature type="transmembrane region" description="Helical" evidence="6">
    <location>
        <begin position="70"/>
        <end position="95"/>
    </location>
</feature>
<feature type="transmembrane region" description="Helical" evidence="6">
    <location>
        <begin position="44"/>
        <end position="63"/>
    </location>
</feature>
<keyword evidence="3 6" id="KW-0812">Transmembrane</keyword>
<dbReference type="Gene3D" id="1.20.1250.20">
    <property type="entry name" value="MFS general substrate transporter like domains"/>
    <property type="match status" value="1"/>
</dbReference>
<evidence type="ECO:0000256" key="6">
    <source>
        <dbReference type="SAM" id="Phobius"/>
    </source>
</evidence>
<sequence>MDDWISPKYDGSGGIPPCIIRFGVDQLDPTTEEGAKGFNSYFNWYYTTITVVILITTTVVVYIQDSVSCVIGFGIPTMLMACSIVLFLVGTRIYVHVKPEGSILSGIAQVFVAVYKKRRFKLPDDGGDSFNVNVHGVYYDPSLKGTTVLSKLALTNHFRFLNKAAMIVDNELKPDGTPISHWRLCTSQQVEEVKCLIRIIPIWAAGIIG</sequence>
<dbReference type="InterPro" id="IPR000109">
    <property type="entry name" value="POT_fam"/>
</dbReference>
<dbReference type="Pfam" id="PF00854">
    <property type="entry name" value="PTR2"/>
    <property type="match status" value="1"/>
</dbReference>
<keyword evidence="5 6" id="KW-0472">Membrane</keyword>